<accession>A0A4E0R453</accession>
<dbReference type="AlphaFoldDB" id="A0A4E0R453"/>
<feature type="coiled-coil region" evidence="1">
    <location>
        <begin position="63"/>
        <end position="97"/>
    </location>
</feature>
<sequence>MEKRPNFYIILELDPSITDWSTIEATIKSKHRFWAMQKNQGSPAARRKAERYMKFLPEMNALLKEQESRKTEAKAAVQELKKEKQVQLEKLDQLIDMLHTATVSSKDVKLLINKSGKVFSEKEIEVRLKQRGISLDTVKHQKTARPKLETAVAKGIRGELDTLKLSNLYNFLNLEHSPKLSARSSPKSLYERADAIYKELSRVGKTDADTTSKMSLAGRAKSVFTNDTEKERHDNTLATEVLVELDNPLEIAGRDKIIDKVGLESLLKAAKKLGVTETLAMEYIEDYAAKRKWHVQKETETVTIKLLTCGYCNTLAASEGDKRCSNCGEELVQPCPKCGAPTPTENAACTRCGCHTGDAPLVKALLKDGKDLMAKGELDQAISHFNHALDYWTDWQPALDEKKQAESKKRERTQALDKIKALVKARKLEAGKSQLERFKDEHAQAGTDAIKKLIDDGLRRAKQAYEVAEKLRLSAKTEEAFDKYEESLSHSVDFSPALSASSPPPQPQTLTAEWRGESLRLSWSQVKARGKISYRLVRKLGGLPANDRDGDIIAETSITKADDIKIKPGIAYYYGIFSVRVGIASLSFASTGPHLKTAEVEEIDYEVTNRQVTLKWRAPEGSIAVEIWRKEKIAPSRRGDGKQIASATASHLLDADLQNGRCYGYLIIAKYRHPEEVLYSKGVSILATPVAPPEPVKDLSANRHERTVFLTWTPGKAQVQIRQAQTIPDMTPGQIVSLKTAERFGVPIPVTSPGRAQTTLKTQGRMFFVPVSIVSETAVLGNPVTVTTIDEISNLVSQRNGRNIILTWQWPTGSSEVQVAYHHDHFPSSGAENGAAKARVTRSEYERNHYWELRSAAQQKHYFTVFVREPTANIYSSGVNLLESMGQENIVRYQVVSKKRLFSKTPHTAWVEFMSEEGATLKGLQVVRQAKYPPVSKNDGVIVAQVERITFTDKQSRIEIPKQYLKEGGYLKVFFKDDAFAKEVRLLPAAKDKLKI</sequence>
<evidence type="ECO:0000313" key="4">
    <source>
        <dbReference type="Proteomes" id="UP000030428"/>
    </source>
</evidence>
<evidence type="ECO:0000313" key="3">
    <source>
        <dbReference type="EMBL" id="TGO03091.1"/>
    </source>
</evidence>
<dbReference type="EMBL" id="JSZA02000042">
    <property type="protein sequence ID" value="TGO03091.1"/>
    <property type="molecule type" value="Genomic_DNA"/>
</dbReference>
<name>A0A4E0R453_9GAMM</name>
<dbReference type="Proteomes" id="UP000030428">
    <property type="component" value="Unassembled WGS sequence"/>
</dbReference>
<reference evidence="3 4" key="1">
    <citation type="journal article" date="2016" name="Front. Microbiol.">
        <title>Single-Cell (Meta-)Genomics of a Dimorphic Candidatus Thiomargarita nelsonii Reveals Genomic Plasticity.</title>
        <authorList>
            <person name="Flood B.E."/>
            <person name="Fliss P."/>
            <person name="Jones D.S."/>
            <person name="Dick G.J."/>
            <person name="Jain S."/>
            <person name="Kaster A.K."/>
            <person name="Winkel M."/>
            <person name="Mussmann M."/>
            <person name="Bailey J."/>
        </authorList>
    </citation>
    <scope>NUCLEOTIDE SEQUENCE [LARGE SCALE GENOMIC DNA]</scope>
    <source>
        <strain evidence="3">Hydrate Ridge</strain>
    </source>
</reference>
<comment type="caution">
    <text evidence="3">The sequence shown here is derived from an EMBL/GenBank/DDBJ whole genome shotgun (WGS) entry which is preliminary data.</text>
</comment>
<evidence type="ECO:0008006" key="5">
    <source>
        <dbReference type="Google" id="ProtNLM"/>
    </source>
</evidence>
<dbReference type="EMBL" id="JSZA02000043">
    <property type="protein sequence ID" value="TGO03084.1"/>
    <property type="molecule type" value="Genomic_DNA"/>
</dbReference>
<dbReference type="Gene3D" id="2.60.40.10">
    <property type="entry name" value="Immunoglobulins"/>
    <property type="match status" value="1"/>
</dbReference>
<gene>
    <name evidence="3" type="ORF">PN36_13155</name>
    <name evidence="2" type="ORF">PN36_13215</name>
</gene>
<dbReference type="InterPro" id="IPR013783">
    <property type="entry name" value="Ig-like_fold"/>
</dbReference>
<protein>
    <recommendedName>
        <fullName evidence="5">Fibronectin type-III domain-containing protein</fullName>
    </recommendedName>
</protein>
<evidence type="ECO:0000256" key="1">
    <source>
        <dbReference type="SAM" id="Coils"/>
    </source>
</evidence>
<evidence type="ECO:0000313" key="2">
    <source>
        <dbReference type="EMBL" id="TGO03084.1"/>
    </source>
</evidence>
<organism evidence="3 4">
    <name type="scientific">Candidatus Thiomargarita nelsonii</name>
    <dbReference type="NCBI Taxonomy" id="1003181"/>
    <lineage>
        <taxon>Bacteria</taxon>
        <taxon>Pseudomonadati</taxon>
        <taxon>Pseudomonadota</taxon>
        <taxon>Gammaproteobacteria</taxon>
        <taxon>Thiotrichales</taxon>
        <taxon>Thiotrichaceae</taxon>
        <taxon>Thiomargarita</taxon>
    </lineage>
</organism>
<proteinExistence type="predicted"/>
<keyword evidence="1" id="KW-0175">Coiled coil</keyword>
<keyword evidence="4" id="KW-1185">Reference proteome</keyword>